<accession>A0AAW5PBU7</accession>
<dbReference type="AlphaFoldDB" id="A0AAW5PBU7"/>
<dbReference type="RefSeq" id="WP_259258607.1">
    <property type="nucleotide sequence ID" value="NZ_JANTZM010000033.1"/>
</dbReference>
<dbReference type="EMBL" id="JANTZM010000033">
    <property type="protein sequence ID" value="MCS4159497.1"/>
    <property type="molecule type" value="Genomic_DNA"/>
</dbReference>
<gene>
    <name evidence="2" type="ORF">GGP99_003489</name>
</gene>
<proteinExistence type="predicted"/>
<evidence type="ECO:0000313" key="2">
    <source>
        <dbReference type="EMBL" id="MCS4159497.1"/>
    </source>
</evidence>
<sequence length="261" mass="29632">MPILSTGPSLLSEDDFDNPEELKARVPRRWEAATEGTVYGRDYSKAREEHHERVVETAKKALRERDEQITARKERKEELRSGELYNHEAVEELRRAQERLEDVREQIQAERKSLSRLRRRRESLKDRLFEARVSQKVEGILGGDEAADVSEIEAKIEEVEAELAETEAFVDKAAEIEEEAAARVREAREDALSVAEEMAAGVLEQQVELLRRVTETQETLSRLAEEASMAGLDLGQVGVTKALEGKIELFESFITDAKGNE</sequence>
<evidence type="ECO:0000256" key="1">
    <source>
        <dbReference type="SAM" id="Coils"/>
    </source>
</evidence>
<organism evidence="2 3">
    <name type="scientific">Salinibacter ruber</name>
    <dbReference type="NCBI Taxonomy" id="146919"/>
    <lineage>
        <taxon>Bacteria</taxon>
        <taxon>Pseudomonadati</taxon>
        <taxon>Rhodothermota</taxon>
        <taxon>Rhodothermia</taxon>
        <taxon>Rhodothermales</taxon>
        <taxon>Salinibacteraceae</taxon>
        <taxon>Salinibacter</taxon>
    </lineage>
</organism>
<reference evidence="2" key="1">
    <citation type="submission" date="2022-08" db="EMBL/GenBank/DDBJ databases">
        <title>Genomic Encyclopedia of Type Strains, Phase V (KMG-V): Genome sequencing to study the core and pangenomes of soil and plant-associated prokaryotes.</title>
        <authorList>
            <person name="Whitman W."/>
        </authorList>
    </citation>
    <scope>NUCLEOTIDE SEQUENCE</scope>
    <source>
        <strain evidence="2">SP3002</strain>
    </source>
</reference>
<evidence type="ECO:0000313" key="3">
    <source>
        <dbReference type="Proteomes" id="UP001155110"/>
    </source>
</evidence>
<protein>
    <submittedName>
        <fullName evidence="2">Chromosome segregation ATPase</fullName>
    </submittedName>
</protein>
<feature type="coiled-coil region" evidence="1">
    <location>
        <begin position="59"/>
        <end position="190"/>
    </location>
</feature>
<comment type="caution">
    <text evidence="2">The sequence shown here is derived from an EMBL/GenBank/DDBJ whole genome shotgun (WGS) entry which is preliminary data.</text>
</comment>
<dbReference type="Proteomes" id="UP001155110">
    <property type="component" value="Unassembled WGS sequence"/>
</dbReference>
<keyword evidence="1" id="KW-0175">Coiled coil</keyword>
<name>A0AAW5PBU7_9BACT</name>